<accession>A0A1H3YI29</accession>
<dbReference type="RefSeq" id="WP_093240628.1">
    <property type="nucleotide sequence ID" value="NZ_FNQF01000003.1"/>
</dbReference>
<dbReference type="Proteomes" id="UP000198820">
    <property type="component" value="Unassembled WGS sequence"/>
</dbReference>
<protein>
    <recommendedName>
        <fullName evidence="4">Cbb3-type cytochrome oxidase component FixQ</fullName>
    </recommendedName>
</protein>
<dbReference type="EMBL" id="FNQF01000003">
    <property type="protein sequence ID" value="SEA10841.1"/>
    <property type="molecule type" value="Genomic_DNA"/>
</dbReference>
<name>A0A1H3YI29_9FLAO</name>
<feature type="transmembrane region" description="Helical" evidence="1">
    <location>
        <begin position="20"/>
        <end position="38"/>
    </location>
</feature>
<keyword evidence="1" id="KW-0812">Transmembrane</keyword>
<keyword evidence="3" id="KW-1185">Reference proteome</keyword>
<sequence length="61" mass="7257">MLKFIKENLETINGIELYPIIALLIFFTFFVGLFWWVMTYNKKNIKALSELPLDLKNEDES</sequence>
<proteinExistence type="predicted"/>
<evidence type="ECO:0000313" key="3">
    <source>
        <dbReference type="Proteomes" id="UP000198820"/>
    </source>
</evidence>
<reference evidence="2 3" key="1">
    <citation type="submission" date="2016-10" db="EMBL/GenBank/DDBJ databases">
        <authorList>
            <person name="de Groot N.N."/>
        </authorList>
    </citation>
    <scope>NUCLEOTIDE SEQUENCE [LARGE SCALE GENOMIC DNA]</scope>
    <source>
        <strain evidence="2 3">DSM 23581</strain>
    </source>
</reference>
<gene>
    <name evidence="2" type="ORF">SAMN05421540_103144</name>
</gene>
<keyword evidence="1" id="KW-0472">Membrane</keyword>
<organism evidence="2 3">
    <name type="scientific">Psychroflexus halocasei</name>
    <dbReference type="NCBI Taxonomy" id="908615"/>
    <lineage>
        <taxon>Bacteria</taxon>
        <taxon>Pseudomonadati</taxon>
        <taxon>Bacteroidota</taxon>
        <taxon>Flavobacteriia</taxon>
        <taxon>Flavobacteriales</taxon>
        <taxon>Flavobacteriaceae</taxon>
        <taxon>Psychroflexus</taxon>
    </lineage>
</organism>
<dbReference type="AlphaFoldDB" id="A0A1H3YI29"/>
<evidence type="ECO:0000313" key="2">
    <source>
        <dbReference type="EMBL" id="SEA10841.1"/>
    </source>
</evidence>
<dbReference type="STRING" id="908615.SAMN05421540_103144"/>
<evidence type="ECO:0000256" key="1">
    <source>
        <dbReference type="SAM" id="Phobius"/>
    </source>
</evidence>
<evidence type="ECO:0008006" key="4">
    <source>
        <dbReference type="Google" id="ProtNLM"/>
    </source>
</evidence>
<keyword evidence="1" id="KW-1133">Transmembrane helix</keyword>